<dbReference type="Proteomes" id="UP000027265">
    <property type="component" value="Unassembled WGS sequence"/>
</dbReference>
<dbReference type="HOGENOM" id="CLU_560273_0_0_1"/>
<gene>
    <name evidence="2" type="ORF">JAAARDRAFT_192550</name>
</gene>
<evidence type="ECO:0008006" key="4">
    <source>
        <dbReference type="Google" id="ProtNLM"/>
    </source>
</evidence>
<dbReference type="STRING" id="933084.A0A067PWB6"/>
<dbReference type="OrthoDB" id="2367075at2759"/>
<evidence type="ECO:0000313" key="2">
    <source>
        <dbReference type="EMBL" id="KDQ58989.1"/>
    </source>
</evidence>
<evidence type="ECO:0000313" key="3">
    <source>
        <dbReference type="Proteomes" id="UP000027265"/>
    </source>
</evidence>
<dbReference type="AlphaFoldDB" id="A0A067PWB6"/>
<accession>A0A067PWB6</accession>
<dbReference type="EMBL" id="KL197716">
    <property type="protein sequence ID" value="KDQ58989.1"/>
    <property type="molecule type" value="Genomic_DNA"/>
</dbReference>
<feature type="region of interest" description="Disordered" evidence="1">
    <location>
        <begin position="1"/>
        <end position="104"/>
    </location>
</feature>
<sequence>MQSAPFTFKLPVNYPKSMVGPPATDRPWQPVTSPNGIHTDSHNVSNTNQKVEGEATALRAEECSDSPDETAGSRLDVPSLPGHADALHKDGSPPPLPEESTTSAPEAQLNLLSHERDDMYFNDRSVFFRVENKLFKVPSYFFERDSTYMRTLLAEHGQSSESHPIDLEQITAVDLRRFLGMLYPIRFDKHSATTMEEWVSILVLSTTWGFKSIRTVAIRELVPLTSPVKKIALGRKYDINHWLKDAYHAVCACPEALSMEEAELLGLQESVNISKVRQDLRVGATLVDGLVRDSFVDYYLLKKSDSKMPPVIKPVVKPSNIATGPSEDPKADPSPAQGFLSSCPPLPPFTTSKETANAATNDLASNPDLAGPSRTSSGTTSRTSTSTPGVHPFIAGKTALDAAGALFSAPSAPSSFFPAPPTQSVPPVKNGSGYPFSCFSEKNPANPSITLQYNVISCLPHYRGTSFEELRVQDYAQGRKAATIFRA</sequence>
<dbReference type="Gene3D" id="3.30.710.10">
    <property type="entry name" value="Potassium Channel Kv1.1, Chain A"/>
    <property type="match status" value="1"/>
</dbReference>
<name>A0A067PWB6_9AGAM</name>
<feature type="compositionally biased region" description="Polar residues" evidence="1">
    <location>
        <begin position="349"/>
        <end position="364"/>
    </location>
</feature>
<evidence type="ECO:0000256" key="1">
    <source>
        <dbReference type="SAM" id="MobiDB-lite"/>
    </source>
</evidence>
<dbReference type="InParanoid" id="A0A067PWB6"/>
<keyword evidence="3" id="KW-1185">Reference proteome</keyword>
<feature type="compositionally biased region" description="Polar residues" evidence="1">
    <location>
        <begin position="30"/>
        <end position="50"/>
    </location>
</feature>
<dbReference type="Gene3D" id="1.10.10.2360">
    <property type="match status" value="1"/>
</dbReference>
<organism evidence="2 3">
    <name type="scientific">Jaapia argillacea MUCL 33604</name>
    <dbReference type="NCBI Taxonomy" id="933084"/>
    <lineage>
        <taxon>Eukaryota</taxon>
        <taxon>Fungi</taxon>
        <taxon>Dikarya</taxon>
        <taxon>Basidiomycota</taxon>
        <taxon>Agaricomycotina</taxon>
        <taxon>Agaricomycetes</taxon>
        <taxon>Agaricomycetidae</taxon>
        <taxon>Jaapiales</taxon>
        <taxon>Jaapiaceae</taxon>
        <taxon>Jaapia</taxon>
    </lineage>
</organism>
<protein>
    <recommendedName>
        <fullName evidence="4">BTB domain-containing protein</fullName>
    </recommendedName>
</protein>
<proteinExistence type="predicted"/>
<dbReference type="InterPro" id="IPR011333">
    <property type="entry name" value="SKP1/BTB/POZ_sf"/>
</dbReference>
<reference evidence="3" key="1">
    <citation type="journal article" date="2014" name="Proc. Natl. Acad. Sci. U.S.A.">
        <title>Extensive sampling of basidiomycete genomes demonstrates inadequacy of the white-rot/brown-rot paradigm for wood decay fungi.</title>
        <authorList>
            <person name="Riley R."/>
            <person name="Salamov A.A."/>
            <person name="Brown D.W."/>
            <person name="Nagy L.G."/>
            <person name="Floudas D."/>
            <person name="Held B.W."/>
            <person name="Levasseur A."/>
            <person name="Lombard V."/>
            <person name="Morin E."/>
            <person name="Otillar R."/>
            <person name="Lindquist E.A."/>
            <person name="Sun H."/>
            <person name="LaButti K.M."/>
            <person name="Schmutz J."/>
            <person name="Jabbour D."/>
            <person name="Luo H."/>
            <person name="Baker S.E."/>
            <person name="Pisabarro A.G."/>
            <person name="Walton J.D."/>
            <person name="Blanchette R.A."/>
            <person name="Henrissat B."/>
            <person name="Martin F."/>
            <person name="Cullen D."/>
            <person name="Hibbett D.S."/>
            <person name="Grigoriev I.V."/>
        </authorList>
    </citation>
    <scope>NUCLEOTIDE SEQUENCE [LARGE SCALE GENOMIC DNA]</scope>
    <source>
        <strain evidence="3">MUCL 33604</strain>
    </source>
</reference>
<feature type="compositionally biased region" description="Low complexity" evidence="1">
    <location>
        <begin position="371"/>
        <end position="389"/>
    </location>
</feature>
<feature type="region of interest" description="Disordered" evidence="1">
    <location>
        <begin position="312"/>
        <end position="392"/>
    </location>
</feature>